<accession>A0AAV1A2B6</accession>
<dbReference type="Proteomes" id="UP001157006">
    <property type="component" value="Chromosome 3"/>
</dbReference>
<dbReference type="EMBL" id="OX451738">
    <property type="protein sequence ID" value="CAI8603833.1"/>
    <property type="molecule type" value="Genomic_DNA"/>
</dbReference>
<dbReference type="AlphaFoldDB" id="A0AAV1A2B6"/>
<reference evidence="1 2" key="1">
    <citation type="submission" date="2023-01" db="EMBL/GenBank/DDBJ databases">
        <authorList>
            <person name="Kreplak J."/>
        </authorList>
    </citation>
    <scope>NUCLEOTIDE SEQUENCE [LARGE SCALE GENOMIC DNA]</scope>
</reference>
<proteinExistence type="predicted"/>
<organism evidence="1 2">
    <name type="scientific">Vicia faba</name>
    <name type="common">Broad bean</name>
    <name type="synonym">Faba vulgaris</name>
    <dbReference type="NCBI Taxonomy" id="3906"/>
    <lineage>
        <taxon>Eukaryota</taxon>
        <taxon>Viridiplantae</taxon>
        <taxon>Streptophyta</taxon>
        <taxon>Embryophyta</taxon>
        <taxon>Tracheophyta</taxon>
        <taxon>Spermatophyta</taxon>
        <taxon>Magnoliopsida</taxon>
        <taxon>eudicotyledons</taxon>
        <taxon>Gunneridae</taxon>
        <taxon>Pentapetalae</taxon>
        <taxon>rosids</taxon>
        <taxon>fabids</taxon>
        <taxon>Fabales</taxon>
        <taxon>Fabaceae</taxon>
        <taxon>Papilionoideae</taxon>
        <taxon>50 kb inversion clade</taxon>
        <taxon>NPAAA clade</taxon>
        <taxon>Hologalegina</taxon>
        <taxon>IRL clade</taxon>
        <taxon>Fabeae</taxon>
        <taxon>Vicia</taxon>
    </lineage>
</organism>
<evidence type="ECO:0000313" key="2">
    <source>
        <dbReference type="Proteomes" id="UP001157006"/>
    </source>
</evidence>
<sequence length="101" mass="11377">MDETSECGPLGFLLSAYQSTQQQKSLQNLRWMKIDGALKMRIEMLDEDYRGNAVKSGEEFKGSSKLKAAESCIVRIEEAAKNVILMVMIDEAQSLRDLDTE</sequence>
<protein>
    <submittedName>
        <fullName evidence="1">Uncharacterized protein</fullName>
    </submittedName>
</protein>
<gene>
    <name evidence="1" type="ORF">VFH_III104360</name>
</gene>
<name>A0AAV1A2B6_VICFA</name>
<keyword evidence="2" id="KW-1185">Reference proteome</keyword>
<evidence type="ECO:0000313" key="1">
    <source>
        <dbReference type="EMBL" id="CAI8603833.1"/>
    </source>
</evidence>